<comment type="caution">
    <text evidence="1">The sequence shown here is derived from an EMBL/GenBank/DDBJ whole genome shotgun (WGS) entry which is preliminary data.</text>
</comment>
<dbReference type="Proteomes" id="UP001458880">
    <property type="component" value="Unassembled WGS sequence"/>
</dbReference>
<keyword evidence="2" id="KW-1185">Reference proteome</keyword>
<reference evidence="1 2" key="1">
    <citation type="journal article" date="2024" name="BMC Genomics">
        <title>De novo assembly and annotation of Popillia japonica's genome with initial clues to its potential as an invasive pest.</title>
        <authorList>
            <person name="Cucini C."/>
            <person name="Boschi S."/>
            <person name="Funari R."/>
            <person name="Cardaioli E."/>
            <person name="Iannotti N."/>
            <person name="Marturano G."/>
            <person name="Paoli F."/>
            <person name="Bruttini M."/>
            <person name="Carapelli A."/>
            <person name="Frati F."/>
            <person name="Nardi F."/>
        </authorList>
    </citation>
    <scope>NUCLEOTIDE SEQUENCE [LARGE SCALE GENOMIC DNA]</scope>
    <source>
        <strain evidence="1">DMR45628</strain>
    </source>
</reference>
<name>A0AAW1JKM2_POPJA</name>
<evidence type="ECO:0000313" key="1">
    <source>
        <dbReference type="EMBL" id="KAK9704278.1"/>
    </source>
</evidence>
<organism evidence="1 2">
    <name type="scientific">Popillia japonica</name>
    <name type="common">Japanese beetle</name>
    <dbReference type="NCBI Taxonomy" id="7064"/>
    <lineage>
        <taxon>Eukaryota</taxon>
        <taxon>Metazoa</taxon>
        <taxon>Ecdysozoa</taxon>
        <taxon>Arthropoda</taxon>
        <taxon>Hexapoda</taxon>
        <taxon>Insecta</taxon>
        <taxon>Pterygota</taxon>
        <taxon>Neoptera</taxon>
        <taxon>Endopterygota</taxon>
        <taxon>Coleoptera</taxon>
        <taxon>Polyphaga</taxon>
        <taxon>Scarabaeiformia</taxon>
        <taxon>Scarabaeidae</taxon>
        <taxon>Rutelinae</taxon>
        <taxon>Popillia</taxon>
    </lineage>
</organism>
<evidence type="ECO:0000313" key="2">
    <source>
        <dbReference type="Proteomes" id="UP001458880"/>
    </source>
</evidence>
<gene>
    <name evidence="1" type="ORF">QE152_g28397</name>
</gene>
<dbReference type="EMBL" id="JASPKY010000353">
    <property type="protein sequence ID" value="KAK9704278.1"/>
    <property type="molecule type" value="Genomic_DNA"/>
</dbReference>
<protein>
    <submittedName>
        <fullName evidence="1">Uncharacterized protein</fullName>
    </submittedName>
</protein>
<proteinExistence type="predicted"/>
<dbReference type="AlphaFoldDB" id="A0AAW1JKM2"/>
<accession>A0AAW1JKM2</accession>
<sequence>MILYVRISEPTSLYGSTSVNPTNVGGEVFKNRKRFSNKIWVSSTWNIDKTGLTTVDKPPKVLPATGVKEVENLTSAERGTSLTACCASSAGGISKTIWRLKTSHLLNVALH</sequence>